<reference evidence="3 4" key="1">
    <citation type="journal article" date="2008" name="Nature">
        <title>The genome of Laccaria bicolor provides insights into mycorrhizal symbiosis.</title>
        <authorList>
            <person name="Martin F."/>
            <person name="Aerts A."/>
            <person name="Ahren D."/>
            <person name="Brun A."/>
            <person name="Danchin E.G.J."/>
            <person name="Duchaussoy F."/>
            <person name="Gibon J."/>
            <person name="Kohler A."/>
            <person name="Lindquist E."/>
            <person name="Pereda V."/>
            <person name="Salamov A."/>
            <person name="Shapiro H.J."/>
            <person name="Wuyts J."/>
            <person name="Blaudez D."/>
            <person name="Buee M."/>
            <person name="Brokstein P."/>
            <person name="Canbaeck B."/>
            <person name="Cohen D."/>
            <person name="Courty P.E."/>
            <person name="Coutinho P.M."/>
            <person name="Delaruelle C."/>
            <person name="Detter J.C."/>
            <person name="Deveau A."/>
            <person name="DiFazio S."/>
            <person name="Duplessis S."/>
            <person name="Fraissinet-Tachet L."/>
            <person name="Lucic E."/>
            <person name="Frey-Klett P."/>
            <person name="Fourrey C."/>
            <person name="Feussner I."/>
            <person name="Gay G."/>
            <person name="Grimwood J."/>
            <person name="Hoegger P.J."/>
            <person name="Jain P."/>
            <person name="Kilaru S."/>
            <person name="Labbe J."/>
            <person name="Lin Y.C."/>
            <person name="Legue V."/>
            <person name="Le Tacon F."/>
            <person name="Marmeisse R."/>
            <person name="Melayah D."/>
            <person name="Montanini B."/>
            <person name="Muratet M."/>
            <person name="Nehls U."/>
            <person name="Niculita-Hirzel H."/>
            <person name="Oudot-Le Secq M.P."/>
            <person name="Peter M."/>
            <person name="Quesneville H."/>
            <person name="Rajashekar B."/>
            <person name="Reich M."/>
            <person name="Rouhier N."/>
            <person name="Schmutz J."/>
            <person name="Yin T."/>
            <person name="Chalot M."/>
            <person name="Henrissat B."/>
            <person name="Kuees U."/>
            <person name="Lucas S."/>
            <person name="Van de Peer Y."/>
            <person name="Podila G.K."/>
            <person name="Polle A."/>
            <person name="Pukkila P.J."/>
            <person name="Richardson P.M."/>
            <person name="Rouze P."/>
            <person name="Sanders I.R."/>
            <person name="Stajich J.E."/>
            <person name="Tunlid A."/>
            <person name="Tuskan G."/>
            <person name="Grigoriev I.V."/>
        </authorList>
    </citation>
    <scope>NUCLEOTIDE SEQUENCE [LARGE SCALE GENOMIC DNA]</scope>
    <source>
        <strain evidence="4">S238N-H82 / ATCC MYA-4686</strain>
    </source>
</reference>
<evidence type="ECO:0000313" key="4">
    <source>
        <dbReference type="Proteomes" id="UP000001194"/>
    </source>
</evidence>
<dbReference type="Gene3D" id="3.20.20.100">
    <property type="entry name" value="NADP-dependent oxidoreductase domain"/>
    <property type="match status" value="1"/>
</dbReference>
<dbReference type="InParanoid" id="B0CQF6"/>
<dbReference type="GO" id="GO:0005737">
    <property type="term" value="C:cytoplasm"/>
    <property type="evidence" value="ECO:0007669"/>
    <property type="project" value="TreeGrafter"/>
</dbReference>
<name>B0CQF6_LACBS</name>
<dbReference type="KEGG" id="lbc:LACBIDRAFT_187046"/>
<evidence type="ECO:0000313" key="3">
    <source>
        <dbReference type="EMBL" id="EDR16196.1"/>
    </source>
</evidence>
<dbReference type="AlphaFoldDB" id="B0CQF6"/>
<gene>
    <name evidence="3" type="ORF">LACBIDRAFT_187046</name>
</gene>
<keyword evidence="1" id="KW-0560">Oxidoreductase</keyword>
<dbReference type="EMBL" id="DS547091">
    <property type="protein sequence ID" value="EDR16196.1"/>
    <property type="molecule type" value="Genomic_DNA"/>
</dbReference>
<dbReference type="GO" id="GO:0016491">
    <property type="term" value="F:oxidoreductase activity"/>
    <property type="evidence" value="ECO:0007669"/>
    <property type="project" value="UniProtKB-KW"/>
</dbReference>
<sequence length="362" mass="40199">MSATKALTKIPLRQLGKNGPHVAKLGFGCMGIGAFYGQSSASEETILKTLTYAADRGMTFWDTADIYGTSEATLGKWFESTKRRKDIFLATKFGAFDPTGPPEKGVISQPSYVRRAFLRSLSQLKTDYVDLYYQHRVDAKVPIEIVLEALREFVESGQIKYLGLSECSVETLKRAKNVKGLGDKIIAVQMEYSPFTLDIELPYVSFAQEAEALGVSVVAYSPLARGLVTGRYRSRADFDAGDLRLILPRWSEENFPKNLEIVDKLHQIAAKNNATPPQVTLAWILAEHPTWIPIPGCRTTERIEENAHGAEVELSAEAIREIRELVDKAEVAGTRNRSLSWIATAVEGNCLPLDQWKGENQA</sequence>
<accession>B0CQF6</accession>
<dbReference type="Pfam" id="PF00248">
    <property type="entry name" value="Aldo_ket_red"/>
    <property type="match status" value="1"/>
</dbReference>
<keyword evidence="4" id="KW-1185">Reference proteome</keyword>
<dbReference type="HOGENOM" id="CLU_023205_2_1_1"/>
<dbReference type="InterPro" id="IPR020471">
    <property type="entry name" value="AKR"/>
</dbReference>
<dbReference type="InterPro" id="IPR023210">
    <property type="entry name" value="NADP_OxRdtase_dom"/>
</dbReference>
<evidence type="ECO:0000259" key="2">
    <source>
        <dbReference type="Pfam" id="PF00248"/>
    </source>
</evidence>
<dbReference type="SUPFAM" id="SSF51430">
    <property type="entry name" value="NAD(P)-linked oxidoreductase"/>
    <property type="match status" value="1"/>
</dbReference>
<evidence type="ECO:0000256" key="1">
    <source>
        <dbReference type="ARBA" id="ARBA00023002"/>
    </source>
</evidence>
<dbReference type="PANTHER" id="PTHR43625:SF40">
    <property type="entry name" value="ALDO-KETO REDUCTASE YAKC [NADP(+)]"/>
    <property type="match status" value="1"/>
</dbReference>
<dbReference type="GeneID" id="6069230"/>
<proteinExistence type="predicted"/>
<dbReference type="Proteomes" id="UP000001194">
    <property type="component" value="Unassembled WGS sequence"/>
</dbReference>
<feature type="domain" description="NADP-dependent oxidoreductase" evidence="2">
    <location>
        <begin position="24"/>
        <end position="326"/>
    </location>
</feature>
<organism evidence="4">
    <name type="scientific">Laccaria bicolor (strain S238N-H82 / ATCC MYA-4686)</name>
    <name type="common">Bicoloured deceiver</name>
    <name type="synonym">Laccaria laccata var. bicolor</name>
    <dbReference type="NCBI Taxonomy" id="486041"/>
    <lineage>
        <taxon>Eukaryota</taxon>
        <taxon>Fungi</taxon>
        <taxon>Dikarya</taxon>
        <taxon>Basidiomycota</taxon>
        <taxon>Agaricomycotina</taxon>
        <taxon>Agaricomycetes</taxon>
        <taxon>Agaricomycetidae</taxon>
        <taxon>Agaricales</taxon>
        <taxon>Agaricineae</taxon>
        <taxon>Hydnangiaceae</taxon>
        <taxon>Laccaria</taxon>
    </lineage>
</organism>
<dbReference type="STRING" id="486041.B0CQF6"/>
<protein>
    <submittedName>
        <fullName evidence="3">Predicted protein</fullName>
    </submittedName>
</protein>
<dbReference type="InterPro" id="IPR036812">
    <property type="entry name" value="NAD(P)_OxRdtase_dom_sf"/>
</dbReference>
<dbReference type="PRINTS" id="PR00069">
    <property type="entry name" value="ALDKETRDTASE"/>
</dbReference>
<dbReference type="InterPro" id="IPR050791">
    <property type="entry name" value="Aldo-Keto_reductase"/>
</dbReference>
<dbReference type="PANTHER" id="PTHR43625">
    <property type="entry name" value="AFLATOXIN B1 ALDEHYDE REDUCTASE"/>
    <property type="match status" value="1"/>
</dbReference>
<dbReference type="OrthoDB" id="37537at2759"/>
<dbReference type="RefSeq" id="XP_001874404.1">
    <property type="nucleotide sequence ID" value="XM_001874369.1"/>
</dbReference>